<dbReference type="GO" id="GO:0043139">
    <property type="term" value="F:5'-3' DNA helicase activity"/>
    <property type="evidence" value="ECO:0007669"/>
    <property type="project" value="UniProtKB-EC"/>
</dbReference>
<comment type="similarity">
    <text evidence="1 13">Belongs to the helicase family. DnaB subfamily.</text>
</comment>
<comment type="catalytic activity">
    <reaction evidence="11 13">
        <text>ATP + H2O = ADP + phosphate + H(+)</text>
        <dbReference type="Rhea" id="RHEA:13065"/>
        <dbReference type="ChEBI" id="CHEBI:15377"/>
        <dbReference type="ChEBI" id="CHEBI:15378"/>
        <dbReference type="ChEBI" id="CHEBI:30616"/>
        <dbReference type="ChEBI" id="CHEBI:43474"/>
        <dbReference type="ChEBI" id="CHEBI:456216"/>
        <dbReference type="EC" id="5.6.2.3"/>
    </reaction>
</comment>
<keyword evidence="6 13" id="KW-0347">Helicase</keyword>
<dbReference type="EMBL" id="FPAS01000002">
    <property type="protein sequence ID" value="SFT68809.1"/>
    <property type="molecule type" value="Genomic_DNA"/>
</dbReference>
<proteinExistence type="inferred from homology"/>
<dbReference type="CDD" id="cd00984">
    <property type="entry name" value="DnaB_C"/>
    <property type="match status" value="1"/>
</dbReference>
<name>A0A1I7A1K7_9FLAO</name>
<keyword evidence="2 13" id="KW-0639">Primosome</keyword>
<protein>
    <recommendedName>
        <fullName evidence="12 13">Replicative DNA helicase</fullName>
        <ecNumber evidence="12 13">5.6.2.3</ecNumber>
    </recommendedName>
</protein>
<evidence type="ECO:0000256" key="9">
    <source>
        <dbReference type="ARBA" id="ARBA00023235"/>
    </source>
</evidence>
<organism evidence="16 17">
    <name type="scientific">Lishizhenia tianjinensis</name>
    <dbReference type="NCBI Taxonomy" id="477690"/>
    <lineage>
        <taxon>Bacteria</taxon>
        <taxon>Pseudomonadati</taxon>
        <taxon>Bacteroidota</taxon>
        <taxon>Flavobacteriia</taxon>
        <taxon>Flavobacteriales</taxon>
        <taxon>Crocinitomicaceae</taxon>
        <taxon>Lishizhenia</taxon>
    </lineage>
</organism>
<dbReference type="Pfam" id="PF00772">
    <property type="entry name" value="DnaB"/>
    <property type="match status" value="1"/>
</dbReference>
<dbReference type="GO" id="GO:0003677">
    <property type="term" value="F:DNA binding"/>
    <property type="evidence" value="ECO:0007669"/>
    <property type="project" value="UniProtKB-UniRule"/>
</dbReference>
<dbReference type="PANTHER" id="PTHR30153:SF2">
    <property type="entry name" value="REPLICATIVE DNA HELICASE"/>
    <property type="match status" value="1"/>
</dbReference>
<dbReference type="RefSeq" id="WP_090248573.1">
    <property type="nucleotide sequence ID" value="NZ_FPAS01000002.1"/>
</dbReference>
<evidence type="ECO:0000313" key="17">
    <source>
        <dbReference type="Proteomes" id="UP000236454"/>
    </source>
</evidence>
<evidence type="ECO:0000256" key="3">
    <source>
        <dbReference type="ARBA" id="ARBA00022705"/>
    </source>
</evidence>
<evidence type="ECO:0000256" key="10">
    <source>
        <dbReference type="ARBA" id="ARBA00044932"/>
    </source>
</evidence>
<dbReference type="InterPro" id="IPR007694">
    <property type="entry name" value="DNA_helicase_DnaB-like_C"/>
</dbReference>
<evidence type="ECO:0000256" key="5">
    <source>
        <dbReference type="ARBA" id="ARBA00022801"/>
    </source>
</evidence>
<dbReference type="Gene3D" id="3.40.50.300">
    <property type="entry name" value="P-loop containing nucleotide triphosphate hydrolases"/>
    <property type="match status" value="1"/>
</dbReference>
<dbReference type="FunFam" id="3.40.50.300:FF:000076">
    <property type="entry name" value="Replicative DNA helicase"/>
    <property type="match status" value="1"/>
</dbReference>
<dbReference type="InterPro" id="IPR007692">
    <property type="entry name" value="DNA_helicase_DnaB"/>
</dbReference>
<keyword evidence="9" id="KW-0413">Isomerase</keyword>
<dbReference type="Proteomes" id="UP000236454">
    <property type="component" value="Unassembled WGS sequence"/>
</dbReference>
<dbReference type="OrthoDB" id="9773982at2"/>
<evidence type="ECO:0000256" key="8">
    <source>
        <dbReference type="ARBA" id="ARBA00023125"/>
    </source>
</evidence>
<keyword evidence="17" id="KW-1185">Reference proteome</keyword>
<keyword evidence="4 13" id="KW-0547">Nucleotide-binding</keyword>
<dbReference type="GO" id="GO:0005524">
    <property type="term" value="F:ATP binding"/>
    <property type="evidence" value="ECO:0007669"/>
    <property type="project" value="UniProtKB-UniRule"/>
</dbReference>
<dbReference type="PANTHER" id="PTHR30153">
    <property type="entry name" value="REPLICATIVE DNA HELICASE DNAB"/>
    <property type="match status" value="1"/>
</dbReference>
<dbReference type="EC" id="5.6.2.3" evidence="12 13"/>
<dbReference type="GO" id="GO:0006269">
    <property type="term" value="P:DNA replication, synthesis of primer"/>
    <property type="evidence" value="ECO:0007669"/>
    <property type="project" value="UniProtKB-UniRule"/>
</dbReference>
<dbReference type="Gene3D" id="1.10.860.10">
    <property type="entry name" value="DNAb Helicase, Chain A"/>
    <property type="match status" value="1"/>
</dbReference>
<dbReference type="SUPFAM" id="SSF52540">
    <property type="entry name" value="P-loop containing nucleoside triphosphate hydrolases"/>
    <property type="match status" value="1"/>
</dbReference>
<dbReference type="InterPro" id="IPR016136">
    <property type="entry name" value="DNA_helicase_N/primase_C"/>
</dbReference>
<evidence type="ECO:0000256" key="11">
    <source>
        <dbReference type="ARBA" id="ARBA00048954"/>
    </source>
</evidence>
<dbReference type="GO" id="GO:1990077">
    <property type="term" value="C:primosome complex"/>
    <property type="evidence" value="ECO:0007669"/>
    <property type="project" value="UniProtKB-UniRule"/>
</dbReference>
<keyword evidence="3 13" id="KW-0235">DNA replication</keyword>
<dbReference type="AlphaFoldDB" id="A0A1I7A1K7"/>
<comment type="function">
    <text evidence="10 13">The main replicative DNA helicase, it participates in initiation and elongation during chromosome replication. Travels ahead of the DNA replisome, separating dsDNA into templates for DNA synthesis. A processive ATP-dependent 5'-3' DNA helicase it has DNA-dependent ATPase activity.</text>
</comment>
<dbReference type="GO" id="GO:0016887">
    <property type="term" value="F:ATP hydrolysis activity"/>
    <property type="evidence" value="ECO:0007669"/>
    <property type="project" value="RHEA"/>
</dbReference>
<evidence type="ECO:0000256" key="4">
    <source>
        <dbReference type="ARBA" id="ARBA00022741"/>
    </source>
</evidence>
<feature type="domain" description="SF4 helicase" evidence="15">
    <location>
        <begin position="199"/>
        <end position="472"/>
    </location>
</feature>
<dbReference type="GO" id="GO:0042802">
    <property type="term" value="F:identical protein binding"/>
    <property type="evidence" value="ECO:0007669"/>
    <property type="project" value="UniProtKB-ARBA"/>
</dbReference>
<evidence type="ECO:0000259" key="15">
    <source>
        <dbReference type="PROSITE" id="PS51199"/>
    </source>
</evidence>
<evidence type="ECO:0000256" key="6">
    <source>
        <dbReference type="ARBA" id="ARBA00022806"/>
    </source>
</evidence>
<dbReference type="InterPro" id="IPR007693">
    <property type="entry name" value="DNA_helicase_DnaB-like_N"/>
</dbReference>
<dbReference type="InterPro" id="IPR027417">
    <property type="entry name" value="P-loop_NTPase"/>
</dbReference>
<accession>A0A1I7A1K7</accession>
<keyword evidence="5 13" id="KW-0378">Hydrolase</keyword>
<dbReference type="FunFam" id="1.10.860.10:FF:000001">
    <property type="entry name" value="Replicative DNA helicase"/>
    <property type="match status" value="1"/>
</dbReference>
<evidence type="ECO:0000256" key="2">
    <source>
        <dbReference type="ARBA" id="ARBA00022515"/>
    </source>
</evidence>
<evidence type="ECO:0000256" key="7">
    <source>
        <dbReference type="ARBA" id="ARBA00022840"/>
    </source>
</evidence>
<reference evidence="16 17" key="1">
    <citation type="submission" date="2016-10" db="EMBL/GenBank/DDBJ databases">
        <authorList>
            <person name="de Groot N.N."/>
        </authorList>
    </citation>
    <scope>NUCLEOTIDE SEQUENCE [LARGE SCALE GENOMIC DNA]</scope>
    <source>
        <strain evidence="16 17">CGMCC 1.7005</strain>
    </source>
</reference>
<dbReference type="NCBIfam" id="TIGR00665">
    <property type="entry name" value="DnaB"/>
    <property type="match status" value="1"/>
</dbReference>
<feature type="region of interest" description="Disordered" evidence="14">
    <location>
        <begin position="482"/>
        <end position="521"/>
    </location>
</feature>
<keyword evidence="7 13" id="KW-0067">ATP-binding</keyword>
<evidence type="ECO:0000256" key="14">
    <source>
        <dbReference type="SAM" id="MobiDB-lite"/>
    </source>
</evidence>
<dbReference type="InterPro" id="IPR036185">
    <property type="entry name" value="DNA_heli_DnaB-like_N_sf"/>
</dbReference>
<evidence type="ECO:0000256" key="12">
    <source>
        <dbReference type="NCBIfam" id="TIGR00665"/>
    </source>
</evidence>
<evidence type="ECO:0000313" key="16">
    <source>
        <dbReference type="EMBL" id="SFT68809.1"/>
    </source>
</evidence>
<dbReference type="STRING" id="477690.SAMN05216474_1816"/>
<evidence type="ECO:0000256" key="1">
    <source>
        <dbReference type="ARBA" id="ARBA00008428"/>
    </source>
</evidence>
<evidence type="ECO:0000256" key="13">
    <source>
        <dbReference type="RuleBase" id="RU362085"/>
    </source>
</evidence>
<keyword evidence="8 13" id="KW-0238">DNA-binding</keyword>
<sequence length="521" mass="58350">MENGENNQRISKGRLQRVKQISNEIGKVPPQAIELEQAVLGAMMLEKSAVNDAIDVLGTPEAFYDPKHQAIFNCIQQLFGASEPIDLLTITEKLKQLGELELAGGVVYLSSLTQRIGSVAHIEAHARIIIQKYIQRQVIKMSNNLLKNSFDETKDVFELLGNAQEELFAITQNNMKKGYHTMQTSMMEAMAEIERATKIQDGVSGIPTGFKDLDKITAGWQRSDMIVIAARPAMGKTAFVLSMARNTAVDYNQGVAVFSLEMSNVQLVKRLISSETRIPAEKLRKGNLADHEMQQLHSRITRLTNAPIFIDDTPGISIFELRAKCRRLKDKYDINMVIIDYLQLMTAGSNNKGVGSREQEISQISRSIKEIARELNIPVIALSQLSRSVEQRGGDKRPVLSDLRESGAIEQDADIVSFIYRPEYYGITEDDYGPTQGVGDIIIAKHRNGATDTVRLKFIGKYARFENRDAAFDEHEEVMPSAMNPSAGFEDQPNTMTVRSKMDEIEDDFNFSSNDFDDTPF</sequence>
<dbReference type="GO" id="GO:0005829">
    <property type="term" value="C:cytosol"/>
    <property type="evidence" value="ECO:0007669"/>
    <property type="project" value="TreeGrafter"/>
</dbReference>
<dbReference type="PROSITE" id="PS51199">
    <property type="entry name" value="SF4_HELICASE"/>
    <property type="match status" value="1"/>
</dbReference>
<gene>
    <name evidence="16" type="ORF">SAMN05216474_1816</name>
</gene>
<feature type="compositionally biased region" description="Acidic residues" evidence="14">
    <location>
        <begin position="504"/>
        <end position="521"/>
    </location>
</feature>
<dbReference type="Pfam" id="PF03796">
    <property type="entry name" value="DnaB_C"/>
    <property type="match status" value="1"/>
</dbReference>
<dbReference type="SUPFAM" id="SSF48024">
    <property type="entry name" value="N-terminal domain of DnaB helicase"/>
    <property type="match status" value="1"/>
</dbReference>